<keyword evidence="1" id="KW-0479">Metal-binding</keyword>
<comment type="caution">
    <text evidence="4">The sequence shown here is derived from an EMBL/GenBank/DDBJ whole genome shotgun (WGS) entry which is preliminary data.</text>
</comment>
<evidence type="ECO:0000313" key="4">
    <source>
        <dbReference type="EMBL" id="KAK1749090.1"/>
    </source>
</evidence>
<evidence type="ECO:0000256" key="2">
    <source>
        <dbReference type="SAM" id="MobiDB-lite"/>
    </source>
</evidence>
<dbReference type="Gene3D" id="3.30.40.10">
    <property type="entry name" value="Zinc/RING finger domain, C3HC4 (zinc finger)"/>
    <property type="match status" value="1"/>
</dbReference>
<reference evidence="4" key="1">
    <citation type="submission" date="2023-06" db="EMBL/GenBank/DDBJ databases">
        <title>Survivors Of The Sea: Transcriptome response of Skeletonema marinoi to long-term dormancy.</title>
        <authorList>
            <person name="Pinder M.I.M."/>
            <person name="Kourtchenko O."/>
            <person name="Robertson E.K."/>
            <person name="Larsson T."/>
            <person name="Maumus F."/>
            <person name="Osuna-Cruz C.M."/>
            <person name="Vancaester E."/>
            <person name="Stenow R."/>
            <person name="Vandepoele K."/>
            <person name="Ploug H."/>
            <person name="Bruchert V."/>
            <person name="Godhe A."/>
            <person name="Topel M."/>
        </authorList>
    </citation>
    <scope>NUCLEOTIDE SEQUENCE</scope>
    <source>
        <strain evidence="4">R05AC</strain>
    </source>
</reference>
<feature type="domain" description="RING-type" evidence="3">
    <location>
        <begin position="36"/>
        <end position="74"/>
    </location>
</feature>
<feature type="region of interest" description="Disordered" evidence="2">
    <location>
        <begin position="1"/>
        <end position="29"/>
    </location>
</feature>
<dbReference type="Proteomes" id="UP001224775">
    <property type="component" value="Unassembled WGS sequence"/>
</dbReference>
<dbReference type="PROSITE" id="PS50089">
    <property type="entry name" value="ZF_RING_2"/>
    <property type="match status" value="1"/>
</dbReference>
<evidence type="ECO:0000256" key="1">
    <source>
        <dbReference type="PROSITE-ProRule" id="PRU00175"/>
    </source>
</evidence>
<dbReference type="InterPro" id="IPR013083">
    <property type="entry name" value="Znf_RING/FYVE/PHD"/>
</dbReference>
<proteinExistence type="predicted"/>
<keyword evidence="1" id="KW-0863">Zinc-finger</keyword>
<feature type="compositionally biased region" description="Low complexity" evidence="2">
    <location>
        <begin position="295"/>
        <end position="306"/>
    </location>
</feature>
<feature type="region of interest" description="Disordered" evidence="2">
    <location>
        <begin position="210"/>
        <end position="250"/>
    </location>
</feature>
<feature type="region of interest" description="Disordered" evidence="2">
    <location>
        <begin position="265"/>
        <end position="373"/>
    </location>
</feature>
<gene>
    <name evidence="4" type="ORF">QTG54_001029</name>
</gene>
<feature type="compositionally biased region" description="Low complexity" evidence="2">
    <location>
        <begin position="20"/>
        <end position="29"/>
    </location>
</feature>
<keyword evidence="5" id="KW-1185">Reference proteome</keyword>
<evidence type="ECO:0000259" key="3">
    <source>
        <dbReference type="PROSITE" id="PS50089"/>
    </source>
</evidence>
<protein>
    <recommendedName>
        <fullName evidence="3">RING-type domain-containing protein</fullName>
    </recommendedName>
</protein>
<feature type="compositionally biased region" description="Polar residues" evidence="2">
    <location>
        <begin position="265"/>
        <end position="287"/>
    </location>
</feature>
<dbReference type="SUPFAM" id="SSF57850">
    <property type="entry name" value="RING/U-box"/>
    <property type="match status" value="1"/>
</dbReference>
<organism evidence="4 5">
    <name type="scientific">Skeletonema marinoi</name>
    <dbReference type="NCBI Taxonomy" id="267567"/>
    <lineage>
        <taxon>Eukaryota</taxon>
        <taxon>Sar</taxon>
        <taxon>Stramenopiles</taxon>
        <taxon>Ochrophyta</taxon>
        <taxon>Bacillariophyta</taxon>
        <taxon>Coscinodiscophyceae</taxon>
        <taxon>Thalassiosirophycidae</taxon>
        <taxon>Thalassiosirales</taxon>
        <taxon>Skeletonemataceae</taxon>
        <taxon>Skeletonema</taxon>
        <taxon>Skeletonema marinoi-dohrnii complex</taxon>
    </lineage>
</organism>
<dbReference type="EMBL" id="JATAAI010000001">
    <property type="protein sequence ID" value="KAK1749090.1"/>
    <property type="molecule type" value="Genomic_DNA"/>
</dbReference>
<keyword evidence="1" id="KW-0862">Zinc</keyword>
<sequence length="373" mass="40166">MSYQPPRVGTGMSVRSTGMPPGSSSGRPPAASNLSCNKCSKPLATTCFLCSCDCIFCEECTYSHFERSSQCPTCGRRLAENDFTELVVADANTGTDVVKSNMQSLLTKKHSGGMLQYSEICQSLIRQVDSTKQATKFLLKQLLLESHKSGRNNLMASRTHEALQAENTQLKQLNSSQRLQYEQTITTLQNKLNAREATIAEQNKMIDQFRKYHGGGGGGGRGGHAHMVPNSSSASFSSSSSLGGGAPPLRGLMAQREANKIVQQNTLNGRSQPFMNAMQNSSRSKSPGANFRPFSGGSTEGGSVSSNTPRIRDLSAGSGYHFTGMSNHNQPLNKRRRGGTPGSMGNGTPHTAMSPTTAFTLNQGPHSHRPHRF</sequence>
<feature type="compositionally biased region" description="Polar residues" evidence="2">
    <location>
        <begin position="346"/>
        <end position="365"/>
    </location>
</feature>
<name>A0AAD8YPU6_9STRA</name>
<dbReference type="GO" id="GO:0008270">
    <property type="term" value="F:zinc ion binding"/>
    <property type="evidence" value="ECO:0007669"/>
    <property type="project" value="UniProtKB-KW"/>
</dbReference>
<feature type="compositionally biased region" description="Low complexity" evidence="2">
    <location>
        <begin position="231"/>
        <end position="241"/>
    </location>
</feature>
<accession>A0AAD8YPU6</accession>
<dbReference type="InterPro" id="IPR001841">
    <property type="entry name" value="Znf_RING"/>
</dbReference>
<dbReference type="AlphaFoldDB" id="A0AAD8YPU6"/>
<evidence type="ECO:0000313" key="5">
    <source>
        <dbReference type="Proteomes" id="UP001224775"/>
    </source>
</evidence>